<dbReference type="GO" id="GO:0005507">
    <property type="term" value="F:copper ion binding"/>
    <property type="evidence" value="ECO:0007669"/>
    <property type="project" value="InterPro"/>
</dbReference>
<comment type="caution">
    <text evidence="7">The sequence shown here is derived from an EMBL/GenBank/DDBJ whole genome shotgun (WGS) entry which is preliminary data.</text>
</comment>
<dbReference type="RefSeq" id="WP_308981208.1">
    <property type="nucleotide sequence ID" value="NZ_JAVIDL010000009.1"/>
</dbReference>
<keyword evidence="3" id="KW-0805">Transcription regulation</keyword>
<dbReference type="InterPro" id="IPR047057">
    <property type="entry name" value="MerR_fam"/>
</dbReference>
<evidence type="ECO:0000313" key="7">
    <source>
        <dbReference type="EMBL" id="MDQ8935358.1"/>
    </source>
</evidence>
<evidence type="ECO:0000313" key="8">
    <source>
        <dbReference type="Proteomes" id="UP001243844"/>
    </source>
</evidence>
<dbReference type="CDD" id="cd01108">
    <property type="entry name" value="HTH_CueR"/>
    <property type="match status" value="1"/>
</dbReference>
<dbReference type="InterPro" id="IPR009061">
    <property type="entry name" value="DNA-bd_dom_put_sf"/>
</dbReference>
<comment type="subcellular location">
    <subcellularLocation>
        <location evidence="1">Cytoplasm</location>
    </subcellularLocation>
</comment>
<evidence type="ECO:0000256" key="5">
    <source>
        <dbReference type="ARBA" id="ARBA00023163"/>
    </source>
</evidence>
<dbReference type="Pfam" id="PF13411">
    <property type="entry name" value="MerR_1"/>
    <property type="match status" value="1"/>
</dbReference>
<dbReference type="GO" id="GO:0005737">
    <property type="term" value="C:cytoplasm"/>
    <property type="evidence" value="ECO:0007669"/>
    <property type="project" value="UniProtKB-SubCell"/>
</dbReference>
<name>A0AAW8J8E4_9GAMM</name>
<dbReference type="SMART" id="SM00422">
    <property type="entry name" value="HTH_MERR"/>
    <property type="match status" value="1"/>
</dbReference>
<reference evidence="7" key="1">
    <citation type="submission" date="2023-08" db="EMBL/GenBank/DDBJ databases">
        <title>Emergence of clinically-relevant ST2 carbapenem-resistant Acinetobacter baumannii strains in hospital sewages in Zhejiang, East of China.</title>
        <authorList>
            <person name="Kaichao C."/>
            <person name="Zhang R."/>
        </authorList>
    </citation>
    <scope>NUCLEOTIDE SEQUENCE</scope>
    <source>
        <strain evidence="7">M-RB-37</strain>
    </source>
</reference>
<dbReference type="Proteomes" id="UP001243844">
    <property type="component" value="Unassembled WGS sequence"/>
</dbReference>
<feature type="domain" description="HTH merR-type" evidence="6">
    <location>
        <begin position="1"/>
        <end position="69"/>
    </location>
</feature>
<dbReference type="InterPro" id="IPR000551">
    <property type="entry name" value="MerR-type_HTH_dom"/>
</dbReference>
<organism evidence="7 8">
    <name type="scientific">Acinetobacter rudis</name>
    <dbReference type="NCBI Taxonomy" id="632955"/>
    <lineage>
        <taxon>Bacteria</taxon>
        <taxon>Pseudomonadati</taxon>
        <taxon>Pseudomonadota</taxon>
        <taxon>Gammaproteobacteria</taxon>
        <taxon>Moraxellales</taxon>
        <taxon>Moraxellaceae</taxon>
        <taxon>Acinetobacter</taxon>
    </lineage>
</organism>
<dbReference type="AlphaFoldDB" id="A0AAW8J8E4"/>
<dbReference type="Gene3D" id="1.10.1660.10">
    <property type="match status" value="1"/>
</dbReference>
<dbReference type="PANTHER" id="PTHR30204:SF94">
    <property type="entry name" value="HEAVY METAL-DEPENDENT TRANSCRIPTIONAL REGULATOR HI_0293-RELATED"/>
    <property type="match status" value="1"/>
</dbReference>
<evidence type="ECO:0000259" key="6">
    <source>
        <dbReference type="PROSITE" id="PS50937"/>
    </source>
</evidence>
<dbReference type="EMBL" id="JAVIDL010000009">
    <property type="protein sequence ID" value="MDQ8935358.1"/>
    <property type="molecule type" value="Genomic_DNA"/>
</dbReference>
<accession>A0AAW8J8E4</accession>
<dbReference type="PRINTS" id="PR00040">
    <property type="entry name" value="HTHMERR"/>
</dbReference>
<sequence length="132" mass="14790">MNIGQVAKHTGISAKMIRYYEEIGLIEPARRSDAGYRIYADQDLKTLVFIKHSRELGFSSEQMKELISLWRNTGRSSAEVKQLASMHIATLNAKIRAMQDMVKALEQSVACCAGNEHPECSILDQLEKGMST</sequence>
<proteinExistence type="predicted"/>
<dbReference type="SUPFAM" id="SSF46955">
    <property type="entry name" value="Putative DNA-binding domain"/>
    <property type="match status" value="1"/>
</dbReference>
<dbReference type="InterPro" id="IPR011789">
    <property type="entry name" value="CueR"/>
</dbReference>
<gene>
    <name evidence="7" type="primary">cueR</name>
    <name evidence="7" type="ORF">RFH47_06425</name>
</gene>
<dbReference type="PROSITE" id="PS00552">
    <property type="entry name" value="HTH_MERR_1"/>
    <property type="match status" value="1"/>
</dbReference>
<dbReference type="GO" id="GO:0003700">
    <property type="term" value="F:DNA-binding transcription factor activity"/>
    <property type="evidence" value="ECO:0007669"/>
    <property type="project" value="InterPro"/>
</dbReference>
<keyword evidence="4" id="KW-0238">DNA-binding</keyword>
<dbReference type="GO" id="GO:0045893">
    <property type="term" value="P:positive regulation of DNA-templated transcription"/>
    <property type="evidence" value="ECO:0007669"/>
    <property type="project" value="InterPro"/>
</dbReference>
<keyword evidence="5" id="KW-0804">Transcription</keyword>
<evidence type="ECO:0000256" key="3">
    <source>
        <dbReference type="ARBA" id="ARBA00023015"/>
    </source>
</evidence>
<dbReference type="PROSITE" id="PS50937">
    <property type="entry name" value="HTH_MERR_2"/>
    <property type="match status" value="1"/>
</dbReference>
<dbReference type="GO" id="GO:0003677">
    <property type="term" value="F:DNA binding"/>
    <property type="evidence" value="ECO:0007669"/>
    <property type="project" value="UniProtKB-KW"/>
</dbReference>
<keyword evidence="2" id="KW-0963">Cytoplasm</keyword>
<evidence type="ECO:0000256" key="1">
    <source>
        <dbReference type="ARBA" id="ARBA00004496"/>
    </source>
</evidence>
<evidence type="ECO:0000256" key="2">
    <source>
        <dbReference type="ARBA" id="ARBA00022490"/>
    </source>
</evidence>
<protein>
    <submittedName>
        <fullName evidence="7">Cu(I)-responsive transcriptional regulator</fullName>
    </submittedName>
</protein>
<dbReference type="PANTHER" id="PTHR30204">
    <property type="entry name" value="REDOX-CYCLING DRUG-SENSING TRANSCRIPTIONAL ACTIVATOR SOXR"/>
    <property type="match status" value="1"/>
</dbReference>
<evidence type="ECO:0000256" key="4">
    <source>
        <dbReference type="ARBA" id="ARBA00023125"/>
    </source>
</evidence>
<dbReference type="NCBIfam" id="TIGR02044">
    <property type="entry name" value="CueR"/>
    <property type="match status" value="1"/>
</dbReference>